<name>A0A9J6ZHY2_9BACL</name>
<organism evidence="3 4">
    <name type="scientific">Candidatus Pristimantibacillus lignocellulolyticus</name>
    <dbReference type="NCBI Taxonomy" id="2994561"/>
    <lineage>
        <taxon>Bacteria</taxon>
        <taxon>Bacillati</taxon>
        <taxon>Bacillota</taxon>
        <taxon>Bacilli</taxon>
        <taxon>Bacillales</taxon>
        <taxon>Paenibacillaceae</taxon>
        <taxon>Candidatus Pristimantibacillus</taxon>
    </lineage>
</organism>
<reference evidence="3" key="1">
    <citation type="submission" date="2022-05" db="EMBL/GenBank/DDBJ databases">
        <title>Novel bacterial taxa in a minimal lignocellulolytic consortium and its capacity to transform plastics disclosed by genome-resolved metagenomics.</title>
        <authorList>
            <person name="Rodriguez C.A.D."/>
            <person name="Diaz-Garcia L."/>
            <person name="Herrera K."/>
            <person name="Tarazona N.A."/>
            <person name="Sproer C."/>
            <person name="Overmann J."/>
            <person name="Jimenez D.J."/>
        </authorList>
    </citation>
    <scope>NUCLEOTIDE SEQUENCE</scope>
    <source>
        <strain evidence="3">MAG5</strain>
    </source>
</reference>
<sequence length="146" mass="16718">MKKALFLLISLWLASTFFGTESIYADWAHRFVVNDGESYIITDNSIETDQIGSKIGKVTSYSDEEGTYWGNFSNHYPKGTEYYNIKGVDIKDAIAIKVNDGSFVKADYNGEYAGALFNWKKVVWYIVGAFLLIIVLIFVKNNWKRR</sequence>
<evidence type="ECO:0000313" key="3">
    <source>
        <dbReference type="EMBL" id="URN95660.1"/>
    </source>
</evidence>
<feature type="chain" id="PRO_5039927052" evidence="2">
    <location>
        <begin position="20"/>
        <end position="146"/>
    </location>
</feature>
<proteinExistence type="predicted"/>
<accession>A0A9J6ZHY2</accession>
<keyword evidence="1" id="KW-1133">Transmembrane helix</keyword>
<dbReference type="AlphaFoldDB" id="A0A9J6ZHY2"/>
<evidence type="ECO:0000256" key="1">
    <source>
        <dbReference type="SAM" id="Phobius"/>
    </source>
</evidence>
<feature type="transmembrane region" description="Helical" evidence="1">
    <location>
        <begin position="122"/>
        <end position="139"/>
    </location>
</feature>
<dbReference type="EMBL" id="CP097899">
    <property type="protein sequence ID" value="URN95660.1"/>
    <property type="molecule type" value="Genomic_DNA"/>
</dbReference>
<dbReference type="Proteomes" id="UP001056756">
    <property type="component" value="Chromosome"/>
</dbReference>
<dbReference type="KEGG" id="plig:NAG76_05290"/>
<keyword evidence="1" id="KW-0812">Transmembrane</keyword>
<keyword evidence="2" id="KW-0732">Signal</keyword>
<keyword evidence="1" id="KW-0472">Membrane</keyword>
<evidence type="ECO:0000313" key="4">
    <source>
        <dbReference type="Proteomes" id="UP001056756"/>
    </source>
</evidence>
<gene>
    <name evidence="3" type="ORF">NAG76_05290</name>
</gene>
<feature type="signal peptide" evidence="2">
    <location>
        <begin position="1"/>
        <end position="19"/>
    </location>
</feature>
<protein>
    <submittedName>
        <fullName evidence="3">Uncharacterized protein</fullName>
    </submittedName>
</protein>
<evidence type="ECO:0000256" key="2">
    <source>
        <dbReference type="SAM" id="SignalP"/>
    </source>
</evidence>